<dbReference type="Proteomes" id="UP000271889">
    <property type="component" value="Unassembled WGS sequence"/>
</dbReference>
<feature type="non-terminal residue" evidence="2">
    <location>
        <position position="322"/>
    </location>
</feature>
<proteinExistence type="predicted"/>
<evidence type="ECO:0000313" key="2">
    <source>
        <dbReference type="EMBL" id="VDK51558.1"/>
    </source>
</evidence>
<sequence>MLQRTPIQPQMPPGMYHPLQMPPVSGLLPPLHPPSLPGLPPSITPMRAPMAALPQTPRAPYPIPPVPPSPMQPPQVHAQAPVSAEHRDFFPCPTMHRPEFPKAQPPFPQPPLVGKVEAQCAVAPTPMTQQPYPPSNQTIATPFPAPQQPGFMAVPPRRVLPTGIIPSLGRALTEKDLIPRTPTPCNFSFLAFLSISMDNQNYHIICFLNHKIFVLAPPPANKQVPAGGNGPRTPSPISKSFDRGVGLGGSTRDRAERDQGNALQISSQPQGKDSLAPVAPDRMGGGPQAWHGEHPENTHNKTSQDSNDDDAMEVGYESDSNC</sequence>
<evidence type="ECO:0000256" key="1">
    <source>
        <dbReference type="SAM" id="MobiDB-lite"/>
    </source>
</evidence>
<dbReference type="EMBL" id="UYRV01004495">
    <property type="protein sequence ID" value="VDK51558.1"/>
    <property type="molecule type" value="Genomic_DNA"/>
</dbReference>
<feature type="compositionally biased region" description="Polar residues" evidence="1">
    <location>
        <begin position="261"/>
        <end position="271"/>
    </location>
</feature>
<protein>
    <submittedName>
        <fullName evidence="2">Uncharacterized protein</fullName>
    </submittedName>
</protein>
<dbReference type="OrthoDB" id="10681221at2759"/>
<keyword evidence="3" id="KW-1185">Reference proteome</keyword>
<accession>A0A3P6SC27</accession>
<name>A0A3P6SC27_CYLGO</name>
<organism evidence="2 3">
    <name type="scientific">Cylicostephanus goldi</name>
    <name type="common">Nematode worm</name>
    <dbReference type="NCBI Taxonomy" id="71465"/>
    <lineage>
        <taxon>Eukaryota</taxon>
        <taxon>Metazoa</taxon>
        <taxon>Ecdysozoa</taxon>
        <taxon>Nematoda</taxon>
        <taxon>Chromadorea</taxon>
        <taxon>Rhabditida</taxon>
        <taxon>Rhabditina</taxon>
        <taxon>Rhabditomorpha</taxon>
        <taxon>Strongyloidea</taxon>
        <taxon>Strongylidae</taxon>
        <taxon>Cylicostephanus</taxon>
    </lineage>
</organism>
<feature type="region of interest" description="Disordered" evidence="1">
    <location>
        <begin position="223"/>
        <end position="322"/>
    </location>
</feature>
<evidence type="ECO:0000313" key="3">
    <source>
        <dbReference type="Proteomes" id="UP000271889"/>
    </source>
</evidence>
<gene>
    <name evidence="2" type="ORF">CGOC_LOCUS2103</name>
</gene>
<dbReference type="AlphaFoldDB" id="A0A3P6SC27"/>
<reference evidence="2 3" key="1">
    <citation type="submission" date="2018-11" db="EMBL/GenBank/DDBJ databases">
        <authorList>
            <consortium name="Pathogen Informatics"/>
        </authorList>
    </citation>
    <scope>NUCLEOTIDE SEQUENCE [LARGE SCALE GENOMIC DNA]</scope>
</reference>